<accession>A0A6P8B0S3</accession>
<feature type="active site" evidence="5">
    <location>
        <position position="563"/>
    </location>
</feature>
<feature type="compositionally biased region" description="Basic and acidic residues" evidence="6">
    <location>
        <begin position="21"/>
        <end position="33"/>
    </location>
</feature>
<dbReference type="InterPro" id="IPR002792">
    <property type="entry name" value="TRAM_dom"/>
</dbReference>
<dbReference type="FunFam" id="2.40.50.140:FF:000201">
    <property type="entry name" value="TRM2p tRNA methyltransferase"/>
    <property type="match status" value="1"/>
</dbReference>
<name>A0A6P8B0S3_PYRGI</name>
<evidence type="ECO:0000256" key="5">
    <source>
        <dbReference type="PROSITE-ProRule" id="PRU10015"/>
    </source>
</evidence>
<dbReference type="InterPro" id="IPR030391">
    <property type="entry name" value="MeTrfase_TrmA_CS"/>
</dbReference>
<dbReference type="InterPro" id="IPR025795">
    <property type="entry name" value="tRNA_(uracil-5-)_MeTrfase"/>
</dbReference>
<evidence type="ECO:0000256" key="4">
    <source>
        <dbReference type="PROSITE-ProRule" id="PRU01024"/>
    </source>
</evidence>
<feature type="binding site" evidence="4">
    <location>
        <position position="486"/>
    </location>
    <ligand>
        <name>S-adenosyl-L-methionine</name>
        <dbReference type="ChEBI" id="CHEBI:59789"/>
    </ligand>
</feature>
<keyword evidence="8" id="KW-1185">Reference proteome</keyword>
<dbReference type="InterPro" id="IPR010280">
    <property type="entry name" value="U5_MeTrfase_fam"/>
</dbReference>
<reference evidence="9" key="1">
    <citation type="journal article" date="2019" name="Mol. Biol. Evol.">
        <title>Blast fungal genomes show frequent chromosomal changes, gene gains and losses, and effector gene turnover.</title>
        <authorList>
            <person name="Gomez Luciano L.B."/>
            <person name="Jason Tsai I."/>
            <person name="Chuma I."/>
            <person name="Tosa Y."/>
            <person name="Chen Y.H."/>
            <person name="Li J.Y."/>
            <person name="Li M.Y."/>
            <person name="Jade Lu M.Y."/>
            <person name="Nakayashiki H."/>
            <person name="Li W.H."/>
        </authorList>
    </citation>
    <scope>NUCLEOTIDE SEQUENCE</scope>
    <source>
        <strain evidence="9">NI907</strain>
    </source>
</reference>
<dbReference type="PROSITE" id="PS01231">
    <property type="entry name" value="TRMA_2"/>
    <property type="match status" value="1"/>
</dbReference>
<evidence type="ECO:0000256" key="6">
    <source>
        <dbReference type="SAM" id="MobiDB-lite"/>
    </source>
</evidence>
<dbReference type="PROSITE" id="PS51687">
    <property type="entry name" value="SAM_MT_RNA_M5U"/>
    <property type="match status" value="1"/>
</dbReference>
<protein>
    <recommendedName>
        <fullName evidence="7">TRAM domain-containing protein</fullName>
    </recommendedName>
</protein>
<dbReference type="PROSITE" id="PS50926">
    <property type="entry name" value="TRAM"/>
    <property type="match status" value="1"/>
</dbReference>
<feature type="compositionally biased region" description="Low complexity" evidence="6">
    <location>
        <begin position="48"/>
        <end position="57"/>
    </location>
</feature>
<reference evidence="9" key="3">
    <citation type="submission" date="2025-08" db="UniProtKB">
        <authorList>
            <consortium name="RefSeq"/>
        </authorList>
    </citation>
    <scope>IDENTIFICATION</scope>
    <source>
        <strain evidence="9">NI907</strain>
    </source>
</reference>
<dbReference type="InterPro" id="IPR030390">
    <property type="entry name" value="MeTrfase_TrmA_AS"/>
</dbReference>
<feature type="binding site" evidence="4">
    <location>
        <position position="423"/>
    </location>
    <ligand>
        <name>S-adenosyl-L-methionine</name>
        <dbReference type="ChEBI" id="CHEBI:59789"/>
    </ligand>
</feature>
<feature type="domain" description="TRAM" evidence="7">
    <location>
        <begin position="147"/>
        <end position="207"/>
    </location>
</feature>
<evidence type="ECO:0000256" key="2">
    <source>
        <dbReference type="ARBA" id="ARBA00022679"/>
    </source>
</evidence>
<comment type="similarity">
    <text evidence="4">Belongs to the class I-like SAM-binding methyltransferase superfamily. RNA M5U methyltransferase family.</text>
</comment>
<dbReference type="GO" id="GO:0032259">
    <property type="term" value="P:methylation"/>
    <property type="evidence" value="ECO:0007669"/>
    <property type="project" value="UniProtKB-KW"/>
</dbReference>
<dbReference type="InterPro" id="IPR029063">
    <property type="entry name" value="SAM-dependent_MTases_sf"/>
</dbReference>
<dbReference type="GO" id="GO:0009451">
    <property type="term" value="P:RNA modification"/>
    <property type="evidence" value="ECO:0007669"/>
    <property type="project" value="UniProtKB-ARBA"/>
</dbReference>
<keyword evidence="3 4" id="KW-0949">S-adenosyl-L-methionine</keyword>
<dbReference type="AlphaFoldDB" id="A0A6P8B0S3"/>
<dbReference type="Proteomes" id="UP000515153">
    <property type="component" value="Unplaced"/>
</dbReference>
<evidence type="ECO:0000256" key="3">
    <source>
        <dbReference type="ARBA" id="ARBA00022691"/>
    </source>
</evidence>
<dbReference type="GeneID" id="41961982"/>
<dbReference type="SUPFAM" id="SSF53335">
    <property type="entry name" value="S-adenosyl-L-methionine-dependent methyltransferases"/>
    <property type="match status" value="1"/>
</dbReference>
<dbReference type="PROSITE" id="PS51622">
    <property type="entry name" value="SAM_MT_RNA_M5U_2"/>
    <property type="match status" value="1"/>
</dbReference>
<feature type="binding site" evidence="4">
    <location>
        <position position="536"/>
    </location>
    <ligand>
        <name>S-adenosyl-L-methionine</name>
        <dbReference type="ChEBI" id="CHEBI:59789"/>
    </ligand>
</feature>
<dbReference type="KEGG" id="pgri:PgNI_07056"/>
<sequence length="628" mass="68965">MASSPKSVPVEGGNDSNPPDAWKKLTTEVDKQNGPKNGGKQQRKPQKHQQQQQQSQRWNRKRKEPSPVPEGVAQFNLSKRERAKLRRKGLLTVVEGTHDDVLAHDLKDLMARLTLGDVARDGEQAAPGAAETVTESQNAEGAKAPALPEPGTEIEVKVLELSSTGDGLAVQEGSNQIYVLSFVVPGDVAKVKVFRHEKTHSAVDLVSIVTPSPQRDDKRVICPHFSRCAGCQFQPMSYEDQLAHKRKVVEKAFKNFSDLPPELIPAAGETIGSPLQYGYRTKLTPHFGMPPGARRKHGPPVRHQEVPPIGFMLKGRKTVLDIEDCPIGTEVVNKGMKRERAIVASKFDTYSNGATILLRESTERFYKKEVSEVPIPTSIGDDQVRVETDDYVDIKSCVSEGSQLATEYVDNFVFKNKASSFFQNNNSILPSLTNYVRENAISYDNSEGKPSIVNLIDAYCGSGLFSITCAPLFMSDQVNGRTIGIDIDGQAIQRAGLNAKLNDYPDGKCEFIEADAPKLFQKLKGFNPDETAVVIDPPRKGCDISFLTQLLVFKPQRLVYVSCNVHTQARDVGILVRGYVDGQPAPVGGARYKIESVRGFDLFPQTSHVEGVAVLTRVDDGVDAPMST</sequence>
<dbReference type="Pfam" id="PF05958">
    <property type="entry name" value="tRNA_U5-meth_tr"/>
    <property type="match status" value="1"/>
</dbReference>
<dbReference type="OrthoDB" id="10250660at2759"/>
<evidence type="ECO:0000256" key="1">
    <source>
        <dbReference type="ARBA" id="ARBA00022603"/>
    </source>
</evidence>
<dbReference type="PANTHER" id="PTHR11061">
    <property type="entry name" value="RNA M5U METHYLTRANSFERASE"/>
    <property type="match status" value="1"/>
</dbReference>
<dbReference type="RefSeq" id="XP_030980826.1">
    <property type="nucleotide sequence ID" value="XM_031127073.1"/>
</dbReference>
<dbReference type="Gene3D" id="2.40.50.140">
    <property type="entry name" value="Nucleic acid-binding proteins"/>
    <property type="match status" value="1"/>
</dbReference>
<dbReference type="InterPro" id="IPR012340">
    <property type="entry name" value="NA-bd_OB-fold"/>
</dbReference>
<reference evidence="9" key="2">
    <citation type="submission" date="2019-10" db="EMBL/GenBank/DDBJ databases">
        <authorList>
            <consortium name="NCBI Genome Project"/>
        </authorList>
    </citation>
    <scope>NUCLEOTIDE SEQUENCE</scope>
    <source>
        <strain evidence="9">NI907</strain>
    </source>
</reference>
<feature type="region of interest" description="Disordered" evidence="6">
    <location>
        <begin position="122"/>
        <end position="150"/>
    </location>
</feature>
<evidence type="ECO:0000313" key="9">
    <source>
        <dbReference type="RefSeq" id="XP_030980826.1"/>
    </source>
</evidence>
<dbReference type="GO" id="GO:0008033">
    <property type="term" value="P:tRNA processing"/>
    <property type="evidence" value="ECO:0007669"/>
    <property type="project" value="InterPro"/>
</dbReference>
<organism evidence="8 9">
    <name type="scientific">Pyricularia grisea</name>
    <name type="common">Crabgrass-specific blast fungus</name>
    <name type="synonym">Magnaporthe grisea</name>
    <dbReference type="NCBI Taxonomy" id="148305"/>
    <lineage>
        <taxon>Eukaryota</taxon>
        <taxon>Fungi</taxon>
        <taxon>Dikarya</taxon>
        <taxon>Ascomycota</taxon>
        <taxon>Pezizomycotina</taxon>
        <taxon>Sordariomycetes</taxon>
        <taxon>Sordariomycetidae</taxon>
        <taxon>Magnaporthales</taxon>
        <taxon>Pyriculariaceae</taxon>
        <taxon>Pyricularia</taxon>
    </lineage>
</organism>
<dbReference type="PANTHER" id="PTHR11061:SF30">
    <property type="entry name" value="TRNA (URACIL(54)-C(5))-METHYLTRANSFERASE"/>
    <property type="match status" value="1"/>
</dbReference>
<proteinExistence type="inferred from homology"/>
<dbReference type="SUPFAM" id="SSF50249">
    <property type="entry name" value="Nucleic acid-binding proteins"/>
    <property type="match status" value="1"/>
</dbReference>
<feature type="binding site" evidence="4">
    <location>
        <position position="459"/>
    </location>
    <ligand>
        <name>S-adenosyl-L-methionine</name>
        <dbReference type="ChEBI" id="CHEBI:59789"/>
    </ligand>
</feature>
<dbReference type="Gene3D" id="3.40.50.150">
    <property type="entry name" value="Vaccinia Virus protein VP39"/>
    <property type="match status" value="2"/>
</dbReference>
<gene>
    <name evidence="9" type="ORF">PgNI_07056</name>
</gene>
<keyword evidence="2 4" id="KW-0808">Transferase</keyword>
<feature type="region of interest" description="Disordered" evidence="6">
    <location>
        <begin position="1"/>
        <end position="79"/>
    </location>
</feature>
<dbReference type="GO" id="GO:0030697">
    <property type="term" value="F:tRNA (uracil(54)-C5)-methyltransferase activity, S-adenosyl methionine-dependent"/>
    <property type="evidence" value="ECO:0007669"/>
    <property type="project" value="InterPro"/>
</dbReference>
<feature type="active site" description="Nucleophile" evidence="4">
    <location>
        <position position="563"/>
    </location>
</feature>
<evidence type="ECO:0000313" key="8">
    <source>
        <dbReference type="Proteomes" id="UP000515153"/>
    </source>
</evidence>
<evidence type="ECO:0000259" key="7">
    <source>
        <dbReference type="PROSITE" id="PS50926"/>
    </source>
</evidence>
<dbReference type="PROSITE" id="PS01230">
    <property type="entry name" value="TRMA_1"/>
    <property type="match status" value="1"/>
</dbReference>
<keyword evidence="1 4" id="KW-0489">Methyltransferase</keyword>